<comment type="caution">
    <text evidence="1">The sequence shown here is derived from an EMBL/GenBank/DDBJ whole genome shotgun (WGS) entry which is preliminary data.</text>
</comment>
<evidence type="ECO:0000313" key="1">
    <source>
        <dbReference type="EMBL" id="KAL1886673.1"/>
    </source>
</evidence>
<evidence type="ECO:0008006" key="3">
    <source>
        <dbReference type="Google" id="ProtNLM"/>
    </source>
</evidence>
<proteinExistence type="predicted"/>
<organism evidence="1 2">
    <name type="scientific">Paecilomyces lecythidis</name>
    <dbReference type="NCBI Taxonomy" id="3004212"/>
    <lineage>
        <taxon>Eukaryota</taxon>
        <taxon>Fungi</taxon>
        <taxon>Dikarya</taxon>
        <taxon>Ascomycota</taxon>
        <taxon>Pezizomycotina</taxon>
        <taxon>Eurotiomycetes</taxon>
        <taxon>Eurotiomycetidae</taxon>
        <taxon>Eurotiales</taxon>
        <taxon>Thermoascaceae</taxon>
        <taxon>Paecilomyces</taxon>
    </lineage>
</organism>
<gene>
    <name evidence="1" type="ORF">Plec18167_000606</name>
</gene>
<evidence type="ECO:0000313" key="2">
    <source>
        <dbReference type="Proteomes" id="UP001583193"/>
    </source>
</evidence>
<dbReference type="EMBL" id="JAVDPF010000001">
    <property type="protein sequence ID" value="KAL1886673.1"/>
    <property type="molecule type" value="Genomic_DNA"/>
</dbReference>
<keyword evidence="2" id="KW-1185">Reference proteome</keyword>
<sequence length="244" mass="28112">MDPHRGIEGVTKSVSNDPNDPRIVVWTQLQVPPGEELDTDHWAGHFQPLLHALGHQSTAWARVQGSPNLVILATLWYTTSELRDFMASPSAQLYTETLASAAIVPLNSYETIYGEARWFRSLSRSFTQLFRVYFPTPVTPARQAEISRLRGMRPPALGFSIPQSQSLQTCRPVQLWVNQTQDLYGREAQVVLWLHFWRDAEKAEWRFLSKGTQSTMEEFIEDLEKVGPMDWREEFYVFKTLPRS</sequence>
<protein>
    <recommendedName>
        <fullName evidence="3">ABM domain-containing protein</fullName>
    </recommendedName>
</protein>
<dbReference type="Proteomes" id="UP001583193">
    <property type="component" value="Unassembled WGS sequence"/>
</dbReference>
<reference evidence="1 2" key="1">
    <citation type="journal article" date="2024" name="IMA Fungus">
        <title>IMA Genome - F19 : A genome assembly and annotation guide to empower mycologists, including annotated draft genome sequences of Ceratocystis pirilliformis, Diaporthe australafricana, Fusarium ophioides, Paecilomyces lecythidis, and Sporothrix stenoceras.</title>
        <authorList>
            <person name="Aylward J."/>
            <person name="Wilson A.M."/>
            <person name="Visagie C.M."/>
            <person name="Spraker J."/>
            <person name="Barnes I."/>
            <person name="Buitendag C."/>
            <person name="Ceriani C."/>
            <person name="Del Mar Angel L."/>
            <person name="du Plessis D."/>
            <person name="Fuchs T."/>
            <person name="Gasser K."/>
            <person name="Kramer D."/>
            <person name="Li W."/>
            <person name="Munsamy K."/>
            <person name="Piso A."/>
            <person name="Price J.L."/>
            <person name="Sonnekus B."/>
            <person name="Thomas C."/>
            <person name="van der Nest A."/>
            <person name="van Dijk A."/>
            <person name="van Heerden A."/>
            <person name="van Vuuren N."/>
            <person name="Yilmaz N."/>
            <person name="Duong T.A."/>
            <person name="van der Merwe N.A."/>
            <person name="Wingfield M.J."/>
            <person name="Wingfield B.D."/>
        </authorList>
    </citation>
    <scope>NUCLEOTIDE SEQUENCE [LARGE SCALE GENOMIC DNA]</scope>
    <source>
        <strain evidence="1 2">CMW 18167</strain>
    </source>
</reference>
<name>A0ABR3YEE8_9EURO</name>
<accession>A0ABR3YEE8</accession>